<keyword evidence="1" id="KW-0238">DNA-binding</keyword>
<dbReference type="InterPro" id="IPR010998">
    <property type="entry name" value="Integrase_recombinase_N"/>
</dbReference>
<dbReference type="Gene3D" id="1.10.150.130">
    <property type="match status" value="1"/>
</dbReference>
<accession>A0ABN9RSA0</accession>
<evidence type="ECO:0000313" key="3">
    <source>
        <dbReference type="Proteomes" id="UP001189429"/>
    </source>
</evidence>
<sequence>MASTPLLPFLESGVDSYAKRDQTWLRPVNEVLKANGVECVEDLVKLGVRAATFELNGLPEGKVAFLERDSAARRELASAYSAVRAVQLSPAPVGGPRISIACGDRGVPPPAAIQASLARARAVAIAGSAPRSFGSWRAAVRAWMAFARRRLNGDGCSALPPSADEVCLFALEFRSPRTFGNYVAQLKKACQLLGRDASVFTHPLVRGARKAIGKRHSVRRPPKHFVLLSHLPRMLDFVSTDSALRALFLVSWGFALRAPSAALLIGRGDPLAFKDFAFSDLDLRRPRARVLIFFSGDSATLHFSRRKHRDGPTVAVRKCWCAHSQATCIVHAAQAFFESICVGSPAFPHLRRVDSNAAVSIVAPVQRAMKAAALHAGAPSAASFTSKAFRRGRAETKRRCNGCLCEILRGAD</sequence>
<dbReference type="EMBL" id="CAUYUJ010007836">
    <property type="protein sequence ID" value="CAK0822113.1"/>
    <property type="molecule type" value="Genomic_DNA"/>
</dbReference>
<keyword evidence="3" id="KW-1185">Reference proteome</keyword>
<proteinExistence type="predicted"/>
<dbReference type="Proteomes" id="UP001189429">
    <property type="component" value="Unassembled WGS sequence"/>
</dbReference>
<reference evidence="2" key="1">
    <citation type="submission" date="2023-10" db="EMBL/GenBank/DDBJ databases">
        <authorList>
            <person name="Chen Y."/>
            <person name="Shah S."/>
            <person name="Dougan E. K."/>
            <person name="Thang M."/>
            <person name="Chan C."/>
        </authorList>
    </citation>
    <scope>NUCLEOTIDE SEQUENCE [LARGE SCALE GENOMIC DNA]</scope>
</reference>
<evidence type="ECO:0000313" key="2">
    <source>
        <dbReference type="EMBL" id="CAK0822113.1"/>
    </source>
</evidence>
<comment type="caution">
    <text evidence="2">The sequence shown here is derived from an EMBL/GenBank/DDBJ whole genome shotgun (WGS) entry which is preliminary data.</text>
</comment>
<organism evidence="2 3">
    <name type="scientific">Prorocentrum cordatum</name>
    <dbReference type="NCBI Taxonomy" id="2364126"/>
    <lineage>
        <taxon>Eukaryota</taxon>
        <taxon>Sar</taxon>
        <taxon>Alveolata</taxon>
        <taxon>Dinophyceae</taxon>
        <taxon>Prorocentrales</taxon>
        <taxon>Prorocentraceae</taxon>
        <taxon>Prorocentrum</taxon>
    </lineage>
</organism>
<protein>
    <submittedName>
        <fullName evidence="2">Uncharacterized protein</fullName>
    </submittedName>
</protein>
<gene>
    <name evidence="2" type="ORF">PCOR1329_LOCUS23214</name>
</gene>
<evidence type="ECO:0000256" key="1">
    <source>
        <dbReference type="ARBA" id="ARBA00023125"/>
    </source>
</evidence>
<name>A0ABN9RSA0_9DINO</name>